<sequence length="196" mass="19560">MPEATSSPARLDALPAAAEVALRAAGLIDEAELHAAVATLASHEGLREELRRDATPSQRTLLDALKVAGVAKVGLRHKGAGVLLAELTPTTADPPAAAAPAGQSLAPGVVLAPPGAGLGDDFWAAVSKASCASTEAVGLPAADERESGGAVKLDLDFASATKDREKLDAALVADLAQSLGVDPGRIKIKAVADGGK</sequence>
<gene>
    <name evidence="1" type="ORF">EHUX00137_LOCUS40535</name>
</gene>
<proteinExistence type="predicted"/>
<reference evidence="1" key="1">
    <citation type="submission" date="2021-01" db="EMBL/GenBank/DDBJ databases">
        <authorList>
            <person name="Corre E."/>
            <person name="Pelletier E."/>
            <person name="Niang G."/>
            <person name="Scheremetjew M."/>
            <person name="Finn R."/>
            <person name="Kale V."/>
            <person name="Holt S."/>
            <person name="Cochrane G."/>
            <person name="Meng A."/>
            <person name="Brown T."/>
            <person name="Cohen L."/>
        </authorList>
    </citation>
    <scope>NUCLEOTIDE SEQUENCE</scope>
    <source>
        <strain evidence="1">379</strain>
    </source>
</reference>
<protein>
    <submittedName>
        <fullName evidence="1">Uncharacterized protein</fullName>
    </submittedName>
</protein>
<name>A0A7S3X0P7_EMIHU</name>
<evidence type="ECO:0000313" key="1">
    <source>
        <dbReference type="EMBL" id="CAE0587814.1"/>
    </source>
</evidence>
<dbReference type="EMBL" id="HBIR01051937">
    <property type="protein sequence ID" value="CAE0587814.1"/>
    <property type="molecule type" value="Transcribed_RNA"/>
</dbReference>
<dbReference type="AlphaFoldDB" id="A0A7S3X0P7"/>
<organism evidence="1">
    <name type="scientific">Emiliania huxleyi</name>
    <name type="common">Coccolithophore</name>
    <name type="synonym">Pontosphaera huxleyi</name>
    <dbReference type="NCBI Taxonomy" id="2903"/>
    <lineage>
        <taxon>Eukaryota</taxon>
        <taxon>Haptista</taxon>
        <taxon>Haptophyta</taxon>
        <taxon>Prymnesiophyceae</taxon>
        <taxon>Isochrysidales</taxon>
        <taxon>Noelaerhabdaceae</taxon>
        <taxon>Emiliania</taxon>
    </lineage>
</organism>
<accession>A0A7S3X0P7</accession>